<evidence type="ECO:0000256" key="1">
    <source>
        <dbReference type="SAM" id="MobiDB-lite"/>
    </source>
</evidence>
<accession>A0AAE2BP98</accession>
<reference evidence="2" key="2">
    <citation type="journal article" date="2024" name="Plant">
        <title>Genomic evolution and insights into agronomic trait innovations of Sesamum species.</title>
        <authorList>
            <person name="Miao H."/>
            <person name="Wang L."/>
            <person name="Qu L."/>
            <person name="Liu H."/>
            <person name="Sun Y."/>
            <person name="Le M."/>
            <person name="Wang Q."/>
            <person name="Wei S."/>
            <person name="Zheng Y."/>
            <person name="Lin W."/>
            <person name="Duan Y."/>
            <person name="Cao H."/>
            <person name="Xiong S."/>
            <person name="Wang X."/>
            <person name="Wei L."/>
            <person name="Li C."/>
            <person name="Ma Q."/>
            <person name="Ju M."/>
            <person name="Zhao R."/>
            <person name="Li G."/>
            <person name="Mu C."/>
            <person name="Tian Q."/>
            <person name="Mei H."/>
            <person name="Zhang T."/>
            <person name="Gao T."/>
            <person name="Zhang H."/>
        </authorList>
    </citation>
    <scope>NUCLEOTIDE SEQUENCE</scope>
    <source>
        <strain evidence="2">K16</strain>
    </source>
</reference>
<keyword evidence="3" id="KW-1185">Reference proteome</keyword>
<feature type="compositionally biased region" description="Polar residues" evidence="1">
    <location>
        <begin position="271"/>
        <end position="284"/>
    </location>
</feature>
<organism evidence="2 3">
    <name type="scientific">Sesamum angolense</name>
    <dbReference type="NCBI Taxonomy" id="2727404"/>
    <lineage>
        <taxon>Eukaryota</taxon>
        <taxon>Viridiplantae</taxon>
        <taxon>Streptophyta</taxon>
        <taxon>Embryophyta</taxon>
        <taxon>Tracheophyta</taxon>
        <taxon>Spermatophyta</taxon>
        <taxon>Magnoliopsida</taxon>
        <taxon>eudicotyledons</taxon>
        <taxon>Gunneridae</taxon>
        <taxon>Pentapetalae</taxon>
        <taxon>asterids</taxon>
        <taxon>lamiids</taxon>
        <taxon>Lamiales</taxon>
        <taxon>Pedaliaceae</taxon>
        <taxon>Sesamum</taxon>
    </lineage>
</organism>
<dbReference type="EMBL" id="JACGWL010000011">
    <property type="protein sequence ID" value="KAK4392659.1"/>
    <property type="molecule type" value="Genomic_DNA"/>
</dbReference>
<feature type="region of interest" description="Disordered" evidence="1">
    <location>
        <begin position="271"/>
        <end position="302"/>
    </location>
</feature>
<protein>
    <submittedName>
        <fullName evidence="2">Uncharacterized protein</fullName>
    </submittedName>
</protein>
<dbReference type="AlphaFoldDB" id="A0AAE2BP98"/>
<reference evidence="2" key="1">
    <citation type="submission" date="2020-06" db="EMBL/GenBank/DDBJ databases">
        <authorList>
            <person name="Li T."/>
            <person name="Hu X."/>
            <person name="Zhang T."/>
            <person name="Song X."/>
            <person name="Zhang H."/>
            <person name="Dai N."/>
            <person name="Sheng W."/>
            <person name="Hou X."/>
            <person name="Wei L."/>
        </authorList>
    </citation>
    <scope>NUCLEOTIDE SEQUENCE</scope>
    <source>
        <strain evidence="2">K16</strain>
        <tissue evidence="2">Leaf</tissue>
    </source>
</reference>
<gene>
    <name evidence="2" type="ORF">Sango_2043700</name>
</gene>
<dbReference type="Proteomes" id="UP001289374">
    <property type="component" value="Unassembled WGS sequence"/>
</dbReference>
<comment type="caution">
    <text evidence="2">The sequence shown here is derived from an EMBL/GenBank/DDBJ whole genome shotgun (WGS) entry which is preliminary data.</text>
</comment>
<proteinExistence type="predicted"/>
<evidence type="ECO:0000313" key="2">
    <source>
        <dbReference type="EMBL" id="KAK4392659.1"/>
    </source>
</evidence>
<name>A0AAE2BP98_9LAMI</name>
<evidence type="ECO:0000313" key="3">
    <source>
        <dbReference type="Proteomes" id="UP001289374"/>
    </source>
</evidence>
<dbReference type="PANTHER" id="PTHR34222">
    <property type="entry name" value="GAG_PRE-INTEGRS DOMAIN-CONTAINING PROTEIN"/>
    <property type="match status" value="1"/>
</dbReference>
<sequence>MGMWSIQNSGRFESVQPTHAIFNGLHESFDHVRNQILLMEPLPSVNKAYSMVQRVEKQREVHSEVTNSIQNVAMQARENRRNTNFAPRFTQRKKIQAEKQNMFREECGKTGHLKSTCFEIHGFPEWYKALVEKKKGQASTSQALIPCKNSKAIQATREAGLYIMNVICILEEASGLKMKVSKLAIVFSRNTPQHVRVEVATVTLSSQIVVVGRNPIEDWDQSLVRIASSPWLPRPTTFQLVLPPRTLEVDAPVEDKPVRLIQSQSGQYLAQPSVGTRPCASTQAPRLGSYDVDMRPTSVADD</sequence>
<dbReference type="PANTHER" id="PTHR34222:SF99">
    <property type="entry name" value="PROTEIN, PUTATIVE-RELATED"/>
    <property type="match status" value="1"/>
</dbReference>